<dbReference type="GeneID" id="78361532"/>
<dbReference type="InterPro" id="IPR041489">
    <property type="entry name" value="PDZ_6"/>
</dbReference>
<dbReference type="PROSITE" id="PS50106">
    <property type="entry name" value="PDZ"/>
    <property type="match status" value="2"/>
</dbReference>
<evidence type="ECO:0000256" key="8">
    <source>
        <dbReference type="ARBA" id="ARBA00022989"/>
    </source>
</evidence>
<protein>
    <recommendedName>
        <fullName evidence="11">Zinc metalloprotease</fullName>
        <ecNumber evidence="11">3.4.24.-</ecNumber>
    </recommendedName>
</protein>
<dbReference type="InterPro" id="IPR004387">
    <property type="entry name" value="Pept_M50_Zn"/>
</dbReference>
<evidence type="ECO:0000256" key="11">
    <source>
        <dbReference type="RuleBase" id="RU362031"/>
    </source>
</evidence>
<keyword evidence="8 11" id="KW-1133">Transmembrane helix</keyword>
<keyword evidence="6 11" id="KW-0378">Hydrolase</keyword>
<sequence length="453" mass="49376">MNLLTTLLAFAVTLGILVVIHEFGHYWVARKCGVKVLNFSIGFGKPLFVWKNPKDPDQVEWRVSAIPLGGYVRMLDERDESCLPIKSEDAKRTFNSKNVWQKFAIVAAGPASNLLLAILLYSIIFFAGTTDLLPIVKAPLPGTPAAYAAIEDGDKILAVDGKPVSTFSDMRLEMLKHAGQVIDLEVESSDGNVRGKRIDLAGLKLEEDEPGKDSFADLGVELKVGDPYIRDFVSGSVAEKAGLKKGDTVLAIDGKKITDIKQLVNLIREYPNREATFTVLSADGKKQDVTFTPLAVEDENGKQIGRIGAVFGVDLPKTTVSYGLFRSVWEGAKKTWDTAVFSVEMIWKMLTGEVSVKNISGPVTIADYAGQTARLGLEPFISFLALVSISLGILNLLPIPMLDGGHLLYYSVEIVTGRPVSERVQMAAQKVGIAVLCGLMFLALFNDLNRLMP</sequence>
<keyword evidence="5 11" id="KW-0812">Transmembrane</keyword>
<evidence type="ECO:0000313" key="13">
    <source>
        <dbReference type="EMBL" id="OXE49635.1"/>
    </source>
</evidence>
<dbReference type="EC" id="3.4.24.-" evidence="11"/>
<feature type="transmembrane region" description="Helical" evidence="11">
    <location>
        <begin position="427"/>
        <end position="445"/>
    </location>
</feature>
<dbReference type="RefSeq" id="WP_084081474.1">
    <property type="nucleotide sequence ID" value="NZ_CAJTBZ010000011.1"/>
</dbReference>
<feature type="domain" description="PDZ" evidence="12">
    <location>
        <begin position="135"/>
        <end position="190"/>
    </location>
</feature>
<keyword evidence="9 11" id="KW-0482">Metalloprotease</keyword>
<comment type="caution">
    <text evidence="13">The sequence shown here is derived from an EMBL/GenBank/DDBJ whole genome shotgun (WGS) entry which is preliminary data.</text>
</comment>
<dbReference type="CDD" id="cd06163">
    <property type="entry name" value="S2P-M50_PDZ_RseP-like"/>
    <property type="match status" value="2"/>
</dbReference>
<evidence type="ECO:0000256" key="3">
    <source>
        <dbReference type="ARBA" id="ARBA00007931"/>
    </source>
</evidence>
<evidence type="ECO:0000256" key="9">
    <source>
        <dbReference type="ARBA" id="ARBA00023049"/>
    </source>
</evidence>
<feature type="domain" description="PDZ" evidence="12">
    <location>
        <begin position="202"/>
        <end position="269"/>
    </location>
</feature>
<evidence type="ECO:0000256" key="1">
    <source>
        <dbReference type="ARBA" id="ARBA00001947"/>
    </source>
</evidence>
<accession>A0A227KNG8</accession>
<dbReference type="SMART" id="SM00228">
    <property type="entry name" value="PDZ"/>
    <property type="match status" value="2"/>
</dbReference>
<reference evidence="14" key="1">
    <citation type="submission" date="2017-05" db="EMBL/GenBank/DDBJ databases">
        <title>Improved OligoMM genomes.</title>
        <authorList>
            <person name="Garzetti D."/>
        </authorList>
    </citation>
    <scope>NUCLEOTIDE SEQUENCE [LARGE SCALE GENOMIC DNA]</scope>
    <source>
        <strain evidence="14">YL45</strain>
    </source>
</reference>
<dbReference type="GO" id="GO:0006508">
    <property type="term" value="P:proteolysis"/>
    <property type="evidence" value="ECO:0007669"/>
    <property type="project" value="UniProtKB-KW"/>
</dbReference>
<evidence type="ECO:0000313" key="14">
    <source>
        <dbReference type="Proteomes" id="UP000214610"/>
    </source>
</evidence>
<evidence type="ECO:0000256" key="2">
    <source>
        <dbReference type="ARBA" id="ARBA00004141"/>
    </source>
</evidence>
<keyword evidence="11" id="KW-0479">Metal-binding</keyword>
<evidence type="ECO:0000256" key="7">
    <source>
        <dbReference type="ARBA" id="ARBA00022833"/>
    </source>
</evidence>
<dbReference type="SUPFAM" id="SSF50156">
    <property type="entry name" value="PDZ domain-like"/>
    <property type="match status" value="2"/>
</dbReference>
<evidence type="ECO:0000256" key="4">
    <source>
        <dbReference type="ARBA" id="ARBA00022670"/>
    </source>
</evidence>
<feature type="transmembrane region" description="Helical" evidence="11">
    <location>
        <begin position="380"/>
        <end position="399"/>
    </location>
</feature>
<dbReference type="InterPro" id="IPR001478">
    <property type="entry name" value="PDZ"/>
</dbReference>
<evidence type="ECO:0000256" key="5">
    <source>
        <dbReference type="ARBA" id="ARBA00022692"/>
    </source>
</evidence>
<dbReference type="Pfam" id="PF02163">
    <property type="entry name" value="Peptidase_M50"/>
    <property type="match status" value="1"/>
</dbReference>
<feature type="transmembrane region" description="Helical" evidence="11">
    <location>
        <begin position="103"/>
        <end position="127"/>
    </location>
</feature>
<evidence type="ECO:0000259" key="12">
    <source>
        <dbReference type="PROSITE" id="PS50106"/>
    </source>
</evidence>
<dbReference type="PANTHER" id="PTHR42837:SF2">
    <property type="entry name" value="MEMBRANE METALLOPROTEASE ARASP2, CHLOROPLASTIC-RELATED"/>
    <property type="match status" value="1"/>
</dbReference>
<dbReference type="InterPro" id="IPR036034">
    <property type="entry name" value="PDZ_sf"/>
</dbReference>
<proteinExistence type="inferred from homology"/>
<dbReference type="InterPro" id="IPR008915">
    <property type="entry name" value="Peptidase_M50"/>
</dbReference>
<dbReference type="Pfam" id="PF17820">
    <property type="entry name" value="PDZ_6"/>
    <property type="match status" value="2"/>
</dbReference>
<dbReference type="GO" id="GO:0016020">
    <property type="term" value="C:membrane"/>
    <property type="evidence" value="ECO:0007669"/>
    <property type="project" value="UniProtKB-SubCell"/>
</dbReference>
<comment type="similarity">
    <text evidence="3 11">Belongs to the peptidase M50B family.</text>
</comment>
<gene>
    <name evidence="13" type="ORF">ADH67_05740</name>
</gene>
<dbReference type="NCBIfam" id="TIGR00054">
    <property type="entry name" value="RIP metalloprotease RseP"/>
    <property type="match status" value="1"/>
</dbReference>
<keyword evidence="7 11" id="KW-0862">Zinc</keyword>
<dbReference type="GO" id="GO:0004222">
    <property type="term" value="F:metalloendopeptidase activity"/>
    <property type="evidence" value="ECO:0007669"/>
    <property type="project" value="InterPro"/>
</dbReference>
<name>A0A227KNG8_9BURK</name>
<organism evidence="13 14">
    <name type="scientific">Turicimonas muris</name>
    <dbReference type="NCBI Taxonomy" id="1796652"/>
    <lineage>
        <taxon>Bacteria</taxon>
        <taxon>Pseudomonadati</taxon>
        <taxon>Pseudomonadota</taxon>
        <taxon>Betaproteobacteria</taxon>
        <taxon>Burkholderiales</taxon>
        <taxon>Sutterellaceae</taxon>
        <taxon>Turicimonas</taxon>
    </lineage>
</organism>
<dbReference type="AlphaFoldDB" id="A0A227KNG8"/>
<dbReference type="GO" id="GO:0046872">
    <property type="term" value="F:metal ion binding"/>
    <property type="evidence" value="ECO:0007669"/>
    <property type="project" value="UniProtKB-KW"/>
</dbReference>
<dbReference type="PANTHER" id="PTHR42837">
    <property type="entry name" value="REGULATOR OF SIGMA-E PROTEASE RSEP"/>
    <property type="match status" value="1"/>
</dbReference>
<keyword evidence="10 11" id="KW-0472">Membrane</keyword>
<keyword evidence="14" id="KW-1185">Reference proteome</keyword>
<comment type="subcellular location">
    <subcellularLocation>
        <location evidence="2">Membrane</location>
        <topology evidence="2">Multi-pass membrane protein</topology>
    </subcellularLocation>
</comment>
<dbReference type="CDD" id="cd23081">
    <property type="entry name" value="cpPDZ_EcRseP-like"/>
    <property type="match status" value="1"/>
</dbReference>
<comment type="cofactor">
    <cofactor evidence="1 11">
        <name>Zn(2+)</name>
        <dbReference type="ChEBI" id="CHEBI:29105"/>
    </cofactor>
</comment>
<evidence type="ECO:0000256" key="6">
    <source>
        <dbReference type="ARBA" id="ARBA00022801"/>
    </source>
</evidence>
<evidence type="ECO:0000256" key="10">
    <source>
        <dbReference type="ARBA" id="ARBA00023136"/>
    </source>
</evidence>
<dbReference type="EMBL" id="NHMP01000003">
    <property type="protein sequence ID" value="OXE49635.1"/>
    <property type="molecule type" value="Genomic_DNA"/>
</dbReference>
<keyword evidence="4 13" id="KW-0645">Protease</keyword>
<dbReference type="Proteomes" id="UP000214610">
    <property type="component" value="Unassembled WGS sequence"/>
</dbReference>
<dbReference type="Gene3D" id="2.30.42.10">
    <property type="match status" value="2"/>
</dbReference>